<dbReference type="PANTHER" id="PTHR34584">
    <property type="entry name" value="NA(+)/H(+) ANTIPORTER SUBUNIT E1"/>
    <property type="match status" value="1"/>
</dbReference>
<evidence type="ECO:0000256" key="2">
    <source>
        <dbReference type="ARBA" id="ARBA00006228"/>
    </source>
</evidence>
<keyword evidence="6 7" id="KW-0472">Membrane</keyword>
<feature type="transmembrane region" description="Helical" evidence="7">
    <location>
        <begin position="77"/>
        <end position="97"/>
    </location>
</feature>
<comment type="subcellular location">
    <subcellularLocation>
        <location evidence="1">Cell membrane</location>
        <topology evidence="1">Multi-pass membrane protein</topology>
    </subcellularLocation>
</comment>
<evidence type="ECO:0000256" key="7">
    <source>
        <dbReference type="SAM" id="Phobius"/>
    </source>
</evidence>
<evidence type="ECO:0000256" key="6">
    <source>
        <dbReference type="ARBA" id="ARBA00023136"/>
    </source>
</evidence>
<dbReference type="NCBIfam" id="NF006521">
    <property type="entry name" value="PRK08965.1-5"/>
    <property type="match status" value="1"/>
</dbReference>
<dbReference type="AlphaFoldDB" id="A0A1C3N3S1"/>
<evidence type="ECO:0000256" key="3">
    <source>
        <dbReference type="ARBA" id="ARBA00022475"/>
    </source>
</evidence>
<keyword evidence="9" id="KW-1185">Reference proteome</keyword>
<evidence type="ECO:0000256" key="5">
    <source>
        <dbReference type="ARBA" id="ARBA00022989"/>
    </source>
</evidence>
<organism evidence="8 9">
    <name type="scientific">Micromonospora krabiensis</name>
    <dbReference type="NCBI Taxonomy" id="307121"/>
    <lineage>
        <taxon>Bacteria</taxon>
        <taxon>Bacillati</taxon>
        <taxon>Actinomycetota</taxon>
        <taxon>Actinomycetes</taxon>
        <taxon>Micromonosporales</taxon>
        <taxon>Micromonosporaceae</taxon>
        <taxon>Micromonospora</taxon>
    </lineage>
</organism>
<name>A0A1C3N3S1_9ACTN</name>
<evidence type="ECO:0000256" key="1">
    <source>
        <dbReference type="ARBA" id="ARBA00004651"/>
    </source>
</evidence>
<dbReference type="EMBL" id="LT598496">
    <property type="protein sequence ID" value="SBV27242.1"/>
    <property type="molecule type" value="Genomic_DNA"/>
</dbReference>
<sequence>MVSTEPHSDEPPRPPRARVGRWRDQFLALGWLVLVWNLLWGEFTWGNLAAGLLVGGAVLVFFPLPPVTFGGRVRPRWLLAFVGRFVVELVLASIHVARIAVQPGFRPRGGIIAIPLRVRTDLNMALTAEAVSLVPGTLVLEVDRDNAVLYVHVLDVRRPQDLAENRARVLDIERRIVRAVGSTAELRQVQTDPVPKENRP</sequence>
<keyword evidence="3" id="KW-1003">Cell membrane</keyword>
<proteinExistence type="inferred from homology"/>
<feature type="transmembrane region" description="Helical" evidence="7">
    <location>
        <begin position="45"/>
        <end position="65"/>
    </location>
</feature>
<keyword evidence="4 7" id="KW-0812">Transmembrane</keyword>
<dbReference type="PANTHER" id="PTHR34584:SF1">
    <property type="entry name" value="NA(+)_H(+) ANTIPORTER SUBUNIT E1"/>
    <property type="match status" value="1"/>
</dbReference>
<dbReference type="Pfam" id="PF01899">
    <property type="entry name" value="MNHE"/>
    <property type="match status" value="1"/>
</dbReference>
<gene>
    <name evidence="8" type="ORF">GA0070620_2749</name>
</gene>
<dbReference type="STRING" id="307121.GA0070620_2749"/>
<dbReference type="OrthoDB" id="3556991at2"/>
<evidence type="ECO:0000313" key="9">
    <source>
        <dbReference type="Proteomes" id="UP000199393"/>
    </source>
</evidence>
<reference evidence="9" key="1">
    <citation type="submission" date="2016-06" db="EMBL/GenBank/DDBJ databases">
        <authorList>
            <person name="Varghese N."/>
        </authorList>
    </citation>
    <scope>NUCLEOTIDE SEQUENCE [LARGE SCALE GENOMIC DNA]</scope>
    <source>
        <strain evidence="9">DSM 45344</strain>
    </source>
</reference>
<dbReference type="PATRIC" id="fig|307121.4.peg.2815"/>
<dbReference type="Proteomes" id="UP000199393">
    <property type="component" value="Chromosome I"/>
</dbReference>
<protein>
    <submittedName>
        <fullName evidence="8">Multisubunit sodium/proton antiporter, MrpE subunit (TC 2.A.63.1)</fullName>
    </submittedName>
</protein>
<dbReference type="GO" id="GO:0005886">
    <property type="term" value="C:plasma membrane"/>
    <property type="evidence" value="ECO:0007669"/>
    <property type="project" value="UniProtKB-SubCell"/>
</dbReference>
<dbReference type="InterPro" id="IPR002758">
    <property type="entry name" value="Cation_antiport_E"/>
</dbReference>
<evidence type="ECO:0000256" key="4">
    <source>
        <dbReference type="ARBA" id="ARBA00022692"/>
    </source>
</evidence>
<accession>A0A1C3N3S1</accession>
<feature type="transmembrane region" description="Helical" evidence="7">
    <location>
        <begin position="22"/>
        <end position="39"/>
    </location>
</feature>
<keyword evidence="5 7" id="KW-1133">Transmembrane helix</keyword>
<comment type="similarity">
    <text evidence="2">Belongs to the CPA3 antiporters (TC 2.A.63) subunit E family.</text>
</comment>
<dbReference type="GO" id="GO:0008324">
    <property type="term" value="F:monoatomic cation transmembrane transporter activity"/>
    <property type="evidence" value="ECO:0007669"/>
    <property type="project" value="InterPro"/>
</dbReference>
<evidence type="ECO:0000313" key="8">
    <source>
        <dbReference type="EMBL" id="SBV27242.1"/>
    </source>
</evidence>